<dbReference type="EMBL" id="JAQQAL010000012">
    <property type="protein sequence ID" value="MDC7226500.1"/>
    <property type="molecule type" value="Genomic_DNA"/>
</dbReference>
<dbReference type="Pfam" id="PF13189">
    <property type="entry name" value="Cytidylate_kin2"/>
    <property type="match status" value="1"/>
</dbReference>
<name>A0AAJ1IFM2_9SPIO</name>
<gene>
    <name evidence="1" type="ORF">PQJ61_07025</name>
</gene>
<protein>
    <submittedName>
        <fullName evidence="1">Cytidylate kinase-like family protein</fullName>
    </submittedName>
</protein>
<reference evidence="1 2" key="1">
    <citation type="submission" date="2022-12" db="EMBL/GenBank/DDBJ databases">
        <title>Metagenome assembled genome from gulf of manar.</title>
        <authorList>
            <person name="Kohli P."/>
            <person name="Pk S."/>
            <person name="Venkata Ramana C."/>
            <person name="Sasikala C."/>
        </authorList>
    </citation>
    <scope>NUCLEOTIDE SEQUENCE [LARGE SCALE GENOMIC DNA]</scope>
    <source>
        <strain evidence="1">JB008</strain>
    </source>
</reference>
<dbReference type="Gene3D" id="3.40.50.300">
    <property type="entry name" value="P-loop containing nucleotide triphosphate hydrolases"/>
    <property type="match status" value="1"/>
</dbReference>
<organism evidence="1 2">
    <name type="scientific">Candidatus Thalassospirochaeta sargassi</name>
    <dbReference type="NCBI Taxonomy" id="3119039"/>
    <lineage>
        <taxon>Bacteria</taxon>
        <taxon>Pseudomonadati</taxon>
        <taxon>Spirochaetota</taxon>
        <taxon>Spirochaetia</taxon>
        <taxon>Spirochaetales</taxon>
        <taxon>Spirochaetaceae</taxon>
        <taxon>Candidatus Thalassospirochaeta</taxon>
    </lineage>
</organism>
<proteinExistence type="predicted"/>
<accession>A0AAJ1IFM2</accession>
<comment type="caution">
    <text evidence="1">The sequence shown here is derived from an EMBL/GenBank/DDBJ whole genome shotgun (WGS) entry which is preliminary data.</text>
</comment>
<evidence type="ECO:0000313" key="1">
    <source>
        <dbReference type="EMBL" id="MDC7226500.1"/>
    </source>
</evidence>
<dbReference type="GO" id="GO:0016301">
    <property type="term" value="F:kinase activity"/>
    <property type="evidence" value="ECO:0007669"/>
    <property type="project" value="UniProtKB-KW"/>
</dbReference>
<dbReference type="InterPro" id="IPR027417">
    <property type="entry name" value="P-loop_NTPase"/>
</dbReference>
<keyword evidence="1" id="KW-0418">Kinase</keyword>
<dbReference type="AlphaFoldDB" id="A0AAJ1IFM2"/>
<dbReference type="SUPFAM" id="SSF52540">
    <property type="entry name" value="P-loop containing nucleoside triphosphate hydrolases"/>
    <property type="match status" value="1"/>
</dbReference>
<sequence>MAVITISRKLGSMGTYVGKKLAEKLGYDYVDKIGLSKIMKEYGFSKFDNIYDTVPGFWEKYDQYRDMTINFLAEVILAVAHHDNVVIAGRGSFGLLDMFSDVINIRIKAPEACRIHRLMEDRNISEPEAKKVIKANDRVRRSFVESDFRFDYNNSTEFDLILDTSIIPPDMCVDWLAQAYEVTNGKRDDDRPSVTSIGVEKVLVKHVDEMLERFRENQDPIVKQTET</sequence>
<evidence type="ECO:0000313" key="2">
    <source>
        <dbReference type="Proteomes" id="UP001221217"/>
    </source>
</evidence>
<dbReference type="Proteomes" id="UP001221217">
    <property type="component" value="Unassembled WGS sequence"/>
</dbReference>
<keyword evidence="1" id="KW-0808">Transferase</keyword>